<gene>
    <name evidence="13" type="primary">panC</name>
    <name evidence="14" type="ORF">EDD55_101330</name>
</gene>
<dbReference type="NCBIfam" id="TIGR00018">
    <property type="entry name" value="panC"/>
    <property type="match status" value="1"/>
</dbReference>
<proteinExistence type="inferred from homology"/>
<dbReference type="FunFam" id="3.40.50.620:FF:000114">
    <property type="entry name" value="Pantothenate synthetase"/>
    <property type="match status" value="1"/>
</dbReference>
<dbReference type="InterPro" id="IPR042176">
    <property type="entry name" value="Pantoate_ligase_C"/>
</dbReference>
<evidence type="ECO:0000256" key="12">
    <source>
        <dbReference type="ARBA" id="ARBA00055042"/>
    </source>
</evidence>
<evidence type="ECO:0000313" key="15">
    <source>
        <dbReference type="Proteomes" id="UP000295304"/>
    </source>
</evidence>
<keyword evidence="8 13" id="KW-0566">Pantothenate biosynthesis</keyword>
<dbReference type="InterPro" id="IPR003721">
    <property type="entry name" value="Pantoate_ligase"/>
</dbReference>
<keyword evidence="10 13" id="KW-0067">ATP-binding</keyword>
<feature type="binding site" evidence="13">
    <location>
        <begin position="194"/>
        <end position="197"/>
    </location>
    <ligand>
        <name>ATP</name>
        <dbReference type="ChEBI" id="CHEBI:30616"/>
    </ligand>
</feature>
<evidence type="ECO:0000256" key="7">
    <source>
        <dbReference type="ARBA" id="ARBA00022598"/>
    </source>
</evidence>
<dbReference type="HAMAP" id="MF_00158">
    <property type="entry name" value="PanC"/>
    <property type="match status" value="1"/>
</dbReference>
<keyword evidence="15" id="KW-1185">Reference proteome</keyword>
<dbReference type="Pfam" id="PF02569">
    <property type="entry name" value="Pantoate_ligase"/>
    <property type="match status" value="1"/>
</dbReference>
<feature type="binding site" evidence="13">
    <location>
        <begin position="40"/>
        <end position="47"/>
    </location>
    <ligand>
        <name>ATP</name>
        <dbReference type="ChEBI" id="CHEBI:30616"/>
    </ligand>
</feature>
<accession>A0A4R3JGI1</accession>
<organism evidence="14 15">
    <name type="scientific">Varunaivibrio sulfuroxidans</name>
    <dbReference type="NCBI Taxonomy" id="1773489"/>
    <lineage>
        <taxon>Bacteria</taxon>
        <taxon>Pseudomonadati</taxon>
        <taxon>Pseudomonadota</taxon>
        <taxon>Alphaproteobacteria</taxon>
        <taxon>Rhodospirillales</taxon>
        <taxon>Magnetovibrionaceae</taxon>
        <taxon>Varunaivibrio</taxon>
    </lineage>
</organism>
<dbReference type="UniPathway" id="UPA00028">
    <property type="reaction ID" value="UER00005"/>
</dbReference>
<evidence type="ECO:0000313" key="14">
    <source>
        <dbReference type="EMBL" id="TCS64997.1"/>
    </source>
</evidence>
<dbReference type="CDD" id="cd00560">
    <property type="entry name" value="PanC"/>
    <property type="match status" value="1"/>
</dbReference>
<dbReference type="GO" id="GO:0005524">
    <property type="term" value="F:ATP binding"/>
    <property type="evidence" value="ECO:0007669"/>
    <property type="project" value="UniProtKB-KW"/>
</dbReference>
<dbReference type="OrthoDB" id="9773087at2"/>
<comment type="caution">
    <text evidence="14">The sequence shown here is derived from an EMBL/GenBank/DDBJ whole genome shotgun (WGS) entry which is preliminary data.</text>
</comment>
<keyword evidence="9 13" id="KW-0547">Nucleotide-binding</keyword>
<evidence type="ECO:0000256" key="9">
    <source>
        <dbReference type="ARBA" id="ARBA00022741"/>
    </source>
</evidence>
<comment type="miscellaneous">
    <text evidence="13">The reaction proceeds by a bi uni uni bi ping pong mechanism.</text>
</comment>
<dbReference type="RefSeq" id="WP_132937720.1">
    <property type="nucleotide sequence ID" value="NZ_CP119676.1"/>
</dbReference>
<dbReference type="SUPFAM" id="SSF52374">
    <property type="entry name" value="Nucleotidylyl transferase"/>
    <property type="match status" value="1"/>
</dbReference>
<evidence type="ECO:0000256" key="8">
    <source>
        <dbReference type="ARBA" id="ARBA00022655"/>
    </source>
</evidence>
<keyword evidence="6 13" id="KW-0963">Cytoplasm</keyword>
<comment type="pathway">
    <text evidence="2 13">Cofactor biosynthesis; (R)-pantothenate biosynthesis; (R)-pantothenate from (R)-pantoate and beta-alanine: step 1/1.</text>
</comment>
<dbReference type="AlphaFoldDB" id="A0A4R3JGI1"/>
<feature type="binding site" evidence="13">
    <location>
        <position position="186"/>
    </location>
    <ligand>
        <name>ATP</name>
        <dbReference type="ChEBI" id="CHEBI:30616"/>
    </ligand>
</feature>
<dbReference type="GO" id="GO:0015940">
    <property type="term" value="P:pantothenate biosynthetic process"/>
    <property type="evidence" value="ECO:0007669"/>
    <property type="project" value="UniProtKB-UniRule"/>
</dbReference>
<dbReference type="EMBL" id="SLZW01000001">
    <property type="protein sequence ID" value="TCS64997.1"/>
    <property type="molecule type" value="Genomic_DNA"/>
</dbReference>
<feature type="binding site" evidence="13">
    <location>
        <position position="71"/>
    </location>
    <ligand>
        <name>beta-alanine</name>
        <dbReference type="ChEBI" id="CHEBI:57966"/>
    </ligand>
</feature>
<evidence type="ECO:0000256" key="2">
    <source>
        <dbReference type="ARBA" id="ARBA00004990"/>
    </source>
</evidence>
<dbReference type="Proteomes" id="UP000295304">
    <property type="component" value="Unassembled WGS sequence"/>
</dbReference>
<dbReference type="PANTHER" id="PTHR21299:SF1">
    <property type="entry name" value="PANTOATE--BETA-ALANINE LIGASE"/>
    <property type="match status" value="1"/>
</dbReference>
<feature type="active site" description="Proton donor" evidence="13">
    <location>
        <position position="47"/>
    </location>
</feature>
<comment type="function">
    <text evidence="12 13">Catalyzes the condensation of pantoate with beta-alanine in an ATP-dependent reaction via a pantoyl-adenylate intermediate.</text>
</comment>
<comment type="subcellular location">
    <subcellularLocation>
        <location evidence="1 13">Cytoplasm</location>
    </subcellularLocation>
</comment>
<protein>
    <recommendedName>
        <fullName evidence="5 13">Pantothenate synthetase</fullName>
        <shortName evidence="13">PS</shortName>
        <ecNumber evidence="4 13">6.3.2.1</ecNumber>
    </recommendedName>
    <alternativeName>
        <fullName evidence="13">Pantoate--beta-alanine ligase</fullName>
    </alternativeName>
    <alternativeName>
        <fullName evidence="13">Pantoate-activating enzyme</fullName>
    </alternativeName>
</protein>
<evidence type="ECO:0000256" key="5">
    <source>
        <dbReference type="ARBA" id="ARBA00014155"/>
    </source>
</evidence>
<evidence type="ECO:0000256" key="1">
    <source>
        <dbReference type="ARBA" id="ARBA00004496"/>
    </source>
</evidence>
<reference evidence="14 15" key="1">
    <citation type="submission" date="2019-03" db="EMBL/GenBank/DDBJ databases">
        <title>Genomic Encyclopedia of Type Strains, Phase IV (KMG-IV): sequencing the most valuable type-strain genomes for metagenomic binning, comparative biology and taxonomic classification.</title>
        <authorList>
            <person name="Goeker M."/>
        </authorList>
    </citation>
    <scope>NUCLEOTIDE SEQUENCE [LARGE SCALE GENOMIC DNA]</scope>
    <source>
        <strain evidence="14 15">DSM 101688</strain>
    </source>
</reference>
<comment type="catalytic activity">
    <reaction evidence="11 13">
        <text>(R)-pantoate + beta-alanine + ATP = (R)-pantothenate + AMP + diphosphate + H(+)</text>
        <dbReference type="Rhea" id="RHEA:10912"/>
        <dbReference type="ChEBI" id="CHEBI:15378"/>
        <dbReference type="ChEBI" id="CHEBI:15980"/>
        <dbReference type="ChEBI" id="CHEBI:29032"/>
        <dbReference type="ChEBI" id="CHEBI:30616"/>
        <dbReference type="ChEBI" id="CHEBI:33019"/>
        <dbReference type="ChEBI" id="CHEBI:57966"/>
        <dbReference type="ChEBI" id="CHEBI:456215"/>
        <dbReference type="EC" id="6.3.2.1"/>
    </reaction>
</comment>
<evidence type="ECO:0000256" key="3">
    <source>
        <dbReference type="ARBA" id="ARBA00009256"/>
    </source>
</evidence>
<comment type="similarity">
    <text evidence="3 13">Belongs to the pantothenate synthetase family.</text>
</comment>
<comment type="subunit">
    <text evidence="13">Homodimer.</text>
</comment>
<evidence type="ECO:0000256" key="13">
    <source>
        <dbReference type="HAMAP-Rule" id="MF_00158"/>
    </source>
</evidence>
<dbReference type="InterPro" id="IPR004821">
    <property type="entry name" value="Cyt_trans-like"/>
</dbReference>
<name>A0A4R3JGI1_9PROT</name>
<evidence type="ECO:0000256" key="10">
    <source>
        <dbReference type="ARBA" id="ARBA00022840"/>
    </source>
</evidence>
<keyword evidence="7 13" id="KW-0436">Ligase</keyword>
<feature type="binding site" evidence="13">
    <location>
        <position position="71"/>
    </location>
    <ligand>
        <name>(R)-pantoate</name>
        <dbReference type="ChEBI" id="CHEBI:15980"/>
    </ligand>
</feature>
<feature type="binding site" evidence="13">
    <location>
        <position position="163"/>
    </location>
    <ligand>
        <name>(R)-pantoate</name>
        <dbReference type="ChEBI" id="CHEBI:15980"/>
    </ligand>
</feature>
<evidence type="ECO:0000256" key="11">
    <source>
        <dbReference type="ARBA" id="ARBA00048258"/>
    </source>
</evidence>
<dbReference type="PANTHER" id="PTHR21299">
    <property type="entry name" value="CYTIDYLATE KINASE/PANTOATE-BETA-ALANINE LIGASE"/>
    <property type="match status" value="1"/>
</dbReference>
<dbReference type="Gene3D" id="3.40.50.620">
    <property type="entry name" value="HUPs"/>
    <property type="match status" value="1"/>
</dbReference>
<dbReference type="EC" id="6.3.2.1" evidence="4 13"/>
<sequence length="288" mass="31555">MIDPALSVHGVTVLRSVNDLRQTVMTWRHGGLSIGFVPTMGALHEGHMALVRTARETCDRVIVSIFVNPTQFGVGEDYATYPRDEARDSALLEAHGVHALYAPAVEEIYPSGFASEVSVKGISEVLDGELRHGHFDGVATVVTKLLLQGFPDRAFFGEKDYQQLQIIRRLVTDLNIPVSIEGVATVREADGLALSSRNAYLNADQRKIAPTLHRTLQTMAQRFADGEDSKALSTWARSVLLDAGFDAVDYIEVRDAKTLSMIEDPRRAARVLGAAHLGRARLIDNVPV</sequence>
<feature type="binding site" evidence="13">
    <location>
        <begin position="157"/>
        <end position="160"/>
    </location>
    <ligand>
        <name>ATP</name>
        <dbReference type="ChEBI" id="CHEBI:30616"/>
    </ligand>
</feature>
<evidence type="ECO:0000256" key="4">
    <source>
        <dbReference type="ARBA" id="ARBA00012219"/>
    </source>
</evidence>
<evidence type="ECO:0000256" key="6">
    <source>
        <dbReference type="ARBA" id="ARBA00022490"/>
    </source>
</evidence>
<dbReference type="NCBIfam" id="TIGR00125">
    <property type="entry name" value="cyt_tran_rel"/>
    <property type="match status" value="1"/>
</dbReference>
<dbReference type="Gene3D" id="3.30.1300.10">
    <property type="entry name" value="Pantoate-beta-alanine ligase, C-terminal domain"/>
    <property type="match status" value="1"/>
</dbReference>
<dbReference type="GO" id="GO:0004592">
    <property type="term" value="F:pantoate-beta-alanine ligase activity"/>
    <property type="evidence" value="ECO:0007669"/>
    <property type="project" value="UniProtKB-UniRule"/>
</dbReference>
<dbReference type="InterPro" id="IPR014729">
    <property type="entry name" value="Rossmann-like_a/b/a_fold"/>
</dbReference>
<dbReference type="GO" id="GO:0005829">
    <property type="term" value="C:cytosol"/>
    <property type="evidence" value="ECO:0007669"/>
    <property type="project" value="TreeGrafter"/>
</dbReference>